<dbReference type="EMBL" id="GGEC01070535">
    <property type="protein sequence ID" value="MBX51019.1"/>
    <property type="molecule type" value="Transcribed_RNA"/>
</dbReference>
<proteinExistence type="predicted"/>
<reference evidence="1" key="1">
    <citation type="submission" date="2018-02" db="EMBL/GenBank/DDBJ databases">
        <title>Rhizophora mucronata_Transcriptome.</title>
        <authorList>
            <person name="Meera S.P."/>
            <person name="Sreeshan A."/>
            <person name="Augustine A."/>
        </authorList>
    </citation>
    <scope>NUCLEOTIDE SEQUENCE</scope>
    <source>
        <tissue evidence="1">Leaf</tissue>
    </source>
</reference>
<accession>A0A2P2P8I9</accession>
<sequence>MHIFDGCFSSHYTPQASLMNSKFQVRMVLLLFSVH</sequence>
<dbReference type="AlphaFoldDB" id="A0A2P2P8I9"/>
<organism evidence="1">
    <name type="scientific">Rhizophora mucronata</name>
    <name type="common">Asiatic mangrove</name>
    <dbReference type="NCBI Taxonomy" id="61149"/>
    <lineage>
        <taxon>Eukaryota</taxon>
        <taxon>Viridiplantae</taxon>
        <taxon>Streptophyta</taxon>
        <taxon>Embryophyta</taxon>
        <taxon>Tracheophyta</taxon>
        <taxon>Spermatophyta</taxon>
        <taxon>Magnoliopsida</taxon>
        <taxon>eudicotyledons</taxon>
        <taxon>Gunneridae</taxon>
        <taxon>Pentapetalae</taxon>
        <taxon>rosids</taxon>
        <taxon>fabids</taxon>
        <taxon>Malpighiales</taxon>
        <taxon>Rhizophoraceae</taxon>
        <taxon>Rhizophora</taxon>
    </lineage>
</organism>
<name>A0A2P2P8I9_RHIMU</name>
<protein>
    <submittedName>
        <fullName evidence="1">Uncharacterized protein</fullName>
    </submittedName>
</protein>
<evidence type="ECO:0000313" key="1">
    <source>
        <dbReference type="EMBL" id="MBX51019.1"/>
    </source>
</evidence>